<keyword evidence="1" id="KW-0812">Transmembrane</keyword>
<proteinExistence type="predicted"/>
<evidence type="ECO:0000256" key="1">
    <source>
        <dbReference type="SAM" id="Phobius"/>
    </source>
</evidence>
<dbReference type="AlphaFoldDB" id="A0A8T9Q5A5"/>
<keyword evidence="1" id="KW-1133">Transmembrane helix</keyword>
<dbReference type="RefSeq" id="WP_244676055.1">
    <property type="nucleotide sequence ID" value="NZ_CP095046.1"/>
</dbReference>
<feature type="transmembrane region" description="Helical" evidence="1">
    <location>
        <begin position="140"/>
        <end position="161"/>
    </location>
</feature>
<accession>A0A8T9Q5A5</accession>
<sequence length="405" mass="45889">MLDFSKPDKPTPQQAQKEQRHSRLFTLSFLWGVILLFNGRRWLNTLLYQAAVLDIAWPLLLLGWVVGLFLLYFLLIVVHEGGHVLGAWLARFHLLTFAASWLRITRRANGWQVRLQKPIESLGGMVQAFPTHARHLRRRYAIYIAGGPLANLLTGSLALYLRQAVLFSPEVGFSLSRTEYLLENALFYFGWASLLIGVFNLLPLTLKSGYTIDGKKLWHLVRGGTAMHQHLGLLYFQSVAYAGTRPRDWNLTQLEAFLAYRSHTVLDFYAHLYAYAYYQDRDDHTLMEEHLAAALERRHTGPVGLQQYVLTEAAVVAALYDQNAEYARQWLEQAQAAKPFAAEEGLFAQAAVAYAEGQLAEATRWLQAARRQLQQASTIGSNEPGFEQLDDLQHRIELAAAPLPA</sequence>
<dbReference type="EMBL" id="CP095046">
    <property type="protein sequence ID" value="UOQ72697.1"/>
    <property type="molecule type" value="Genomic_DNA"/>
</dbReference>
<feature type="transmembrane region" description="Helical" evidence="1">
    <location>
        <begin position="84"/>
        <end position="104"/>
    </location>
</feature>
<dbReference type="CDD" id="cd05709">
    <property type="entry name" value="S2P-M50"/>
    <property type="match status" value="1"/>
</dbReference>
<reference evidence="2" key="1">
    <citation type="submission" date="2022-04" db="EMBL/GenBank/DDBJ databases">
        <title>Hymenobacter sp. isolated from the air.</title>
        <authorList>
            <person name="Won M."/>
            <person name="Lee C.-M."/>
            <person name="Woen H.-Y."/>
            <person name="Kwon S.-W."/>
        </authorList>
    </citation>
    <scope>NUCLEOTIDE SEQUENCE</scope>
    <source>
        <strain evidence="2">5116S-3</strain>
    </source>
</reference>
<keyword evidence="3" id="KW-1185">Reference proteome</keyword>
<evidence type="ECO:0008006" key="4">
    <source>
        <dbReference type="Google" id="ProtNLM"/>
    </source>
</evidence>
<name>A0A8T9Q5A5_9BACT</name>
<evidence type="ECO:0000313" key="2">
    <source>
        <dbReference type="EMBL" id="UOQ72697.1"/>
    </source>
</evidence>
<dbReference type="KEGG" id="hcu:MUN79_01495"/>
<dbReference type="Proteomes" id="UP000831796">
    <property type="component" value="Chromosome"/>
</dbReference>
<gene>
    <name evidence="2" type="ORF">MUN79_01495</name>
</gene>
<organism evidence="2 3">
    <name type="scientific">Hymenobacter cellulosilyticus</name>
    <dbReference type="NCBI Taxonomy" id="2932248"/>
    <lineage>
        <taxon>Bacteria</taxon>
        <taxon>Pseudomonadati</taxon>
        <taxon>Bacteroidota</taxon>
        <taxon>Cytophagia</taxon>
        <taxon>Cytophagales</taxon>
        <taxon>Hymenobacteraceae</taxon>
        <taxon>Hymenobacter</taxon>
    </lineage>
</organism>
<feature type="transmembrane region" description="Helical" evidence="1">
    <location>
        <begin position="55"/>
        <end position="78"/>
    </location>
</feature>
<feature type="transmembrane region" description="Helical" evidence="1">
    <location>
        <begin position="185"/>
        <end position="206"/>
    </location>
</feature>
<keyword evidence="1" id="KW-0472">Membrane</keyword>
<protein>
    <recommendedName>
        <fullName evidence="4">M50 family peptidase</fullName>
    </recommendedName>
</protein>
<feature type="transmembrane region" description="Helical" evidence="1">
    <location>
        <begin position="24"/>
        <end position="43"/>
    </location>
</feature>
<evidence type="ECO:0000313" key="3">
    <source>
        <dbReference type="Proteomes" id="UP000831796"/>
    </source>
</evidence>